<evidence type="ECO:0000313" key="3">
    <source>
        <dbReference type="Proteomes" id="UP000317369"/>
    </source>
</evidence>
<dbReference type="Proteomes" id="UP000317369">
    <property type="component" value="Chromosome"/>
</dbReference>
<keyword evidence="1" id="KW-0732">Signal</keyword>
<proteinExistence type="predicted"/>
<feature type="chain" id="PRO_5022219329" description="PEP-CTERM protein-sorting domain-containing protein" evidence="1">
    <location>
        <begin position="24"/>
        <end position="200"/>
    </location>
</feature>
<name>A0A517YPM1_9BACT</name>
<reference evidence="2 3" key="1">
    <citation type="submission" date="2019-02" db="EMBL/GenBank/DDBJ databases">
        <title>Deep-cultivation of Planctomycetes and their phenomic and genomic characterization uncovers novel biology.</title>
        <authorList>
            <person name="Wiegand S."/>
            <person name="Jogler M."/>
            <person name="Boedeker C."/>
            <person name="Pinto D."/>
            <person name="Vollmers J."/>
            <person name="Rivas-Marin E."/>
            <person name="Kohn T."/>
            <person name="Peeters S.H."/>
            <person name="Heuer A."/>
            <person name="Rast P."/>
            <person name="Oberbeckmann S."/>
            <person name="Bunk B."/>
            <person name="Jeske O."/>
            <person name="Meyerdierks A."/>
            <person name="Storesund J.E."/>
            <person name="Kallscheuer N."/>
            <person name="Luecker S."/>
            <person name="Lage O.M."/>
            <person name="Pohl T."/>
            <person name="Merkel B.J."/>
            <person name="Hornburger P."/>
            <person name="Mueller R.-W."/>
            <person name="Bruemmer F."/>
            <person name="Labrenz M."/>
            <person name="Spormann A.M."/>
            <person name="Op den Camp H."/>
            <person name="Overmann J."/>
            <person name="Amann R."/>
            <person name="Jetten M.S.M."/>
            <person name="Mascher T."/>
            <person name="Medema M.H."/>
            <person name="Devos D.P."/>
            <person name="Kaster A.-K."/>
            <person name="Ovreas L."/>
            <person name="Rohde M."/>
            <person name="Galperin M.Y."/>
            <person name="Jogler C."/>
        </authorList>
    </citation>
    <scope>NUCLEOTIDE SEQUENCE [LARGE SCALE GENOMIC DNA]</scope>
    <source>
        <strain evidence="2 3">KS4</strain>
    </source>
</reference>
<dbReference type="EMBL" id="CP036425">
    <property type="protein sequence ID" value="QDU32171.1"/>
    <property type="molecule type" value="Genomic_DNA"/>
</dbReference>
<evidence type="ECO:0000313" key="2">
    <source>
        <dbReference type="EMBL" id="QDU32171.1"/>
    </source>
</evidence>
<protein>
    <recommendedName>
        <fullName evidence="4">PEP-CTERM protein-sorting domain-containing protein</fullName>
    </recommendedName>
</protein>
<keyword evidence="3" id="KW-1185">Reference proteome</keyword>
<dbReference type="AlphaFoldDB" id="A0A517YPM1"/>
<organism evidence="2 3">
    <name type="scientific">Poriferisphaera corsica</name>
    <dbReference type="NCBI Taxonomy" id="2528020"/>
    <lineage>
        <taxon>Bacteria</taxon>
        <taxon>Pseudomonadati</taxon>
        <taxon>Planctomycetota</taxon>
        <taxon>Phycisphaerae</taxon>
        <taxon>Phycisphaerales</taxon>
        <taxon>Phycisphaeraceae</taxon>
        <taxon>Poriferisphaera</taxon>
    </lineage>
</organism>
<sequence precursor="true">MKLIKTILPCAITALALTATSHAAPLVILHPDAAQHPNVAVAIQGIEVDGITYTANFNPRSSSFVNKFNNIWDPNGDTDYSDGITGLAPVFFDNEQGAYTAADQIETALSNFLMTHDEIVTDSFIIPFAHRTSDAHVRVLFDTDPDNLITDDVQLFNLGKTGSLDTQHVWVTFTPVPEPTSFALLSLTALPLITRRKRNA</sequence>
<accession>A0A517YPM1</accession>
<dbReference type="RefSeq" id="WP_145073301.1">
    <property type="nucleotide sequence ID" value="NZ_CP036425.1"/>
</dbReference>
<dbReference type="KEGG" id="pcor:KS4_02000"/>
<dbReference type="NCBIfam" id="TIGR02595">
    <property type="entry name" value="PEP_CTERM"/>
    <property type="match status" value="1"/>
</dbReference>
<evidence type="ECO:0000256" key="1">
    <source>
        <dbReference type="SAM" id="SignalP"/>
    </source>
</evidence>
<feature type="signal peptide" evidence="1">
    <location>
        <begin position="1"/>
        <end position="23"/>
    </location>
</feature>
<dbReference type="InterPro" id="IPR013424">
    <property type="entry name" value="Ice-binding_C"/>
</dbReference>
<evidence type="ECO:0008006" key="4">
    <source>
        <dbReference type="Google" id="ProtNLM"/>
    </source>
</evidence>
<gene>
    <name evidence="2" type="ORF">KS4_02000</name>
</gene>